<dbReference type="PROSITE" id="PS51318">
    <property type="entry name" value="TAT"/>
    <property type="match status" value="1"/>
</dbReference>
<keyword evidence="3" id="KW-1003">Cell membrane</keyword>
<dbReference type="GO" id="GO:0009245">
    <property type="term" value="P:lipid A biosynthetic process"/>
    <property type="evidence" value="ECO:0007669"/>
    <property type="project" value="TreeGrafter"/>
</dbReference>
<organism evidence="10">
    <name type="scientific">Desulfatirhabdium butyrativorans</name>
    <dbReference type="NCBI Taxonomy" id="340467"/>
    <lineage>
        <taxon>Bacteria</taxon>
        <taxon>Pseudomonadati</taxon>
        <taxon>Thermodesulfobacteriota</taxon>
        <taxon>Desulfobacteria</taxon>
        <taxon>Desulfobacterales</taxon>
        <taxon>Desulfatirhabdiaceae</taxon>
        <taxon>Desulfatirhabdium</taxon>
    </lineage>
</organism>
<dbReference type="PANTHER" id="PTHR34990">
    <property type="entry name" value="UDP-2,3-DIACYLGLUCOSAMINE HYDROLASE-RELATED"/>
    <property type="match status" value="1"/>
</dbReference>
<dbReference type="InterPro" id="IPR004843">
    <property type="entry name" value="Calcineurin-like_PHP"/>
</dbReference>
<protein>
    <submittedName>
        <fullName evidence="10">Twin-arginine translocation signal domain-containing protein</fullName>
    </submittedName>
</protein>
<gene>
    <name evidence="10" type="ORF">ENS29_01580</name>
</gene>
<dbReference type="GO" id="GO:0046872">
    <property type="term" value="F:metal ion binding"/>
    <property type="evidence" value="ECO:0007669"/>
    <property type="project" value="UniProtKB-KW"/>
</dbReference>
<evidence type="ECO:0000256" key="1">
    <source>
        <dbReference type="ARBA" id="ARBA00004196"/>
    </source>
</evidence>
<evidence type="ECO:0000256" key="4">
    <source>
        <dbReference type="ARBA" id="ARBA00022519"/>
    </source>
</evidence>
<evidence type="ECO:0000256" key="8">
    <source>
        <dbReference type="ARBA" id="ARBA00023211"/>
    </source>
</evidence>
<proteinExistence type="predicted"/>
<dbReference type="GO" id="GO:0016020">
    <property type="term" value="C:membrane"/>
    <property type="evidence" value="ECO:0007669"/>
    <property type="project" value="GOC"/>
</dbReference>
<dbReference type="InterPro" id="IPR043461">
    <property type="entry name" value="LpxH-like"/>
</dbReference>
<dbReference type="InterPro" id="IPR029052">
    <property type="entry name" value="Metallo-depent_PP-like"/>
</dbReference>
<dbReference type="GO" id="GO:0030313">
    <property type="term" value="C:cell envelope"/>
    <property type="evidence" value="ECO:0007669"/>
    <property type="project" value="UniProtKB-SubCell"/>
</dbReference>
<accession>A0A7C4MKF6</accession>
<keyword evidence="6" id="KW-0411">Iron-sulfur</keyword>
<evidence type="ECO:0000256" key="5">
    <source>
        <dbReference type="ARBA" id="ARBA00022723"/>
    </source>
</evidence>
<dbReference type="AlphaFoldDB" id="A0A7C4MKF6"/>
<dbReference type="SUPFAM" id="SSF56300">
    <property type="entry name" value="Metallo-dependent phosphatases"/>
    <property type="match status" value="1"/>
</dbReference>
<dbReference type="InterPro" id="IPR006311">
    <property type="entry name" value="TAT_signal"/>
</dbReference>
<dbReference type="GO" id="GO:0051536">
    <property type="term" value="F:iron-sulfur cluster binding"/>
    <property type="evidence" value="ECO:0007669"/>
    <property type="project" value="UniProtKB-KW"/>
</dbReference>
<comment type="subcellular location">
    <subcellularLocation>
        <location evidence="1">Cell envelope</location>
    </subcellularLocation>
</comment>
<keyword evidence="7" id="KW-0472">Membrane</keyword>
<dbReference type="EMBL" id="DSUH01000036">
    <property type="protein sequence ID" value="HGU31530.1"/>
    <property type="molecule type" value="Genomic_DNA"/>
</dbReference>
<evidence type="ECO:0000256" key="7">
    <source>
        <dbReference type="ARBA" id="ARBA00023136"/>
    </source>
</evidence>
<comment type="subunit">
    <text evidence="2">Heterodimer of a large and a small subunit.</text>
</comment>
<keyword evidence="5" id="KW-0479">Metal-binding</keyword>
<keyword evidence="6" id="KW-0408">Iron</keyword>
<dbReference type="GO" id="GO:0008758">
    <property type="term" value="F:UDP-2,3-diacylglucosamine hydrolase activity"/>
    <property type="evidence" value="ECO:0007669"/>
    <property type="project" value="TreeGrafter"/>
</dbReference>
<feature type="domain" description="Calcineurin-like phosphoesterase" evidence="9">
    <location>
        <begin position="76"/>
        <end position="235"/>
    </location>
</feature>
<evidence type="ECO:0000256" key="2">
    <source>
        <dbReference type="ARBA" id="ARBA00011771"/>
    </source>
</evidence>
<name>A0A7C4MKF6_9BACT</name>
<dbReference type="InterPro" id="IPR019546">
    <property type="entry name" value="TAT_signal_bac_arc"/>
</dbReference>
<evidence type="ECO:0000256" key="6">
    <source>
        <dbReference type="ARBA" id="ARBA00023014"/>
    </source>
</evidence>
<evidence type="ECO:0000259" key="9">
    <source>
        <dbReference type="Pfam" id="PF00149"/>
    </source>
</evidence>
<sequence>MGTVHGIHCKIPHPPSGQKGGMRHPLRAKGRYKMINRRDFIKKVALGGAAASMLGRIGTGPDFFSAQEAHASERNRLVFLSDVHLGAVADYAPTSEHLVELTAFLKHLNQRTDVAELVLLGDIFDDWVFPVEEPPLAFTAILDAPHNASVIAALRDVCNNPDIQTTYVTGNHDLLSWEEENRQAIAATFPGIAIRSDAPGLGFYSKDDVIWAEHGHRYSLFNAPDIWSHEGSHLPLGYFISRLYTSKSVTDHWMYSPDDILHTLLKDTAESLNRTRKGLPPYWAGPGTEGIVDDALIVALFNAMALWAGKRPRDRFTMNGKDGFQRNPMVERVAFLYDTIFSQWPARQNIVTKLTAFMNDLEKMVATAELLLMMPERIRPLYPFAPRIVLFGHTHQPCLFFHGQGKGRIYANTGTWVDEKPMTWVEIEVTNPNDTQRSYRTELWYYNEDQPRQFATILVDNG</sequence>
<dbReference type="NCBIfam" id="TIGR01409">
    <property type="entry name" value="TAT_signal_seq"/>
    <property type="match status" value="1"/>
</dbReference>
<dbReference type="Pfam" id="PF00149">
    <property type="entry name" value="Metallophos"/>
    <property type="match status" value="1"/>
</dbReference>
<keyword evidence="4" id="KW-0997">Cell inner membrane</keyword>
<evidence type="ECO:0000313" key="10">
    <source>
        <dbReference type="EMBL" id="HGU31530.1"/>
    </source>
</evidence>
<dbReference type="Gene3D" id="3.60.21.10">
    <property type="match status" value="1"/>
</dbReference>
<comment type="caution">
    <text evidence="10">The sequence shown here is derived from an EMBL/GenBank/DDBJ whole genome shotgun (WGS) entry which is preliminary data.</text>
</comment>
<evidence type="ECO:0000256" key="3">
    <source>
        <dbReference type="ARBA" id="ARBA00022475"/>
    </source>
</evidence>
<reference evidence="10" key="1">
    <citation type="journal article" date="2020" name="mSystems">
        <title>Genome- and Community-Level Interaction Insights into Carbon Utilization and Element Cycling Functions of Hydrothermarchaeota in Hydrothermal Sediment.</title>
        <authorList>
            <person name="Zhou Z."/>
            <person name="Liu Y."/>
            <person name="Xu W."/>
            <person name="Pan J."/>
            <person name="Luo Z.H."/>
            <person name="Li M."/>
        </authorList>
    </citation>
    <scope>NUCLEOTIDE SEQUENCE [LARGE SCALE GENOMIC DNA]</scope>
    <source>
        <strain evidence="10">SpSt-477</strain>
    </source>
</reference>
<keyword evidence="8" id="KW-0464">Manganese</keyword>